<evidence type="ECO:0000256" key="1">
    <source>
        <dbReference type="SAM" id="MobiDB-lite"/>
    </source>
</evidence>
<gene>
    <name evidence="3" type="ORF">PYV00_07730</name>
</gene>
<feature type="domain" description="Transferrin-binding protein B C-lobe/N-lobe beta-barrel" evidence="2">
    <location>
        <begin position="241"/>
        <end position="406"/>
    </location>
</feature>
<proteinExistence type="predicted"/>
<evidence type="ECO:0000259" key="2">
    <source>
        <dbReference type="Pfam" id="PF01298"/>
    </source>
</evidence>
<evidence type="ECO:0000313" key="4">
    <source>
        <dbReference type="Proteomes" id="UP001216253"/>
    </source>
</evidence>
<sequence>MRHYLLLSATCLLAACGGGGETTISTPPPVNPDAVHSFVHPTEPKTYQGIGGSHVFEYLTDERQCCNQQGEVYAGNSSTARDSAISITYNPREAVYTLELEDQLSGADTATRFQDPGSRTDFGGAAEPQWGVPHLANPNIHYLQAGDGDPRSPYDSSGSGLVNAGDNQHAPTGADGSNYQSTTLFVLEPGSETKYVTYAGYVRNAYSFSTLETDTGAYALIDHHLERGSFAFGERTDNGAVPRTGSGSYHGSMIASMIFNPTLDGVSPDGTNGMLPNYFQWIEGTADLAVNFANSSVNLALDGKVYAPHYDYYTGPQESVIKDQATFAAHGAGTINMINFGGFKGEFSDARFVNPNGTTYNVNIAGSSIDGTFFGPAAEEAGGGFRIVGGNPDERIDILGAFVGKK</sequence>
<dbReference type="SUPFAM" id="SSF56925">
    <property type="entry name" value="OMPA-like"/>
    <property type="match status" value="1"/>
</dbReference>
<dbReference type="Proteomes" id="UP001216253">
    <property type="component" value="Unassembled WGS sequence"/>
</dbReference>
<dbReference type="InterPro" id="IPR011250">
    <property type="entry name" value="OMP/PagP_B-barrel"/>
</dbReference>
<feature type="compositionally biased region" description="Polar residues" evidence="1">
    <location>
        <begin position="154"/>
        <end position="178"/>
    </location>
</feature>
<dbReference type="Gene3D" id="2.40.160.90">
    <property type="match status" value="1"/>
</dbReference>
<reference evidence="3 4" key="1">
    <citation type="submission" date="2023-03" db="EMBL/GenBank/DDBJ databases">
        <title>NovoSphingobium album sp. nov. isolated from polycyclic aromatic hydrocarbons- and heavy-metal polluted soil.</title>
        <authorList>
            <person name="Liu Z."/>
            <person name="Wang K."/>
        </authorList>
    </citation>
    <scope>NUCLEOTIDE SEQUENCE [LARGE SCALE GENOMIC DNA]</scope>
    <source>
        <strain evidence="3 4">H3SJ31-1</strain>
    </source>
</reference>
<dbReference type="RefSeq" id="WP_275227713.1">
    <property type="nucleotide sequence ID" value="NZ_JARESE010000020.1"/>
</dbReference>
<protein>
    <submittedName>
        <fullName evidence="3">Transferrin-binding protein-like solute binding protein</fullName>
    </submittedName>
</protein>
<dbReference type="InterPro" id="IPR001677">
    <property type="entry name" value="TbpB_B_D"/>
</dbReference>
<comment type="caution">
    <text evidence="3">The sequence shown here is derived from an EMBL/GenBank/DDBJ whole genome shotgun (WGS) entry which is preliminary data.</text>
</comment>
<accession>A0ABT5WNJ2</accession>
<keyword evidence="4" id="KW-1185">Reference proteome</keyword>
<name>A0ABT5WNJ2_9SPHN</name>
<dbReference type="PROSITE" id="PS51257">
    <property type="entry name" value="PROKAR_LIPOPROTEIN"/>
    <property type="match status" value="1"/>
</dbReference>
<evidence type="ECO:0000313" key="3">
    <source>
        <dbReference type="EMBL" id="MDE8651608.1"/>
    </source>
</evidence>
<feature type="region of interest" description="Disordered" evidence="1">
    <location>
        <begin position="109"/>
        <end position="178"/>
    </location>
</feature>
<dbReference type="EMBL" id="JARESE010000020">
    <property type="protein sequence ID" value="MDE8651608.1"/>
    <property type="molecule type" value="Genomic_DNA"/>
</dbReference>
<organism evidence="3 4">
    <name type="scientific">Novosphingobium album</name>
    <name type="common">ex Liu et al. 2023</name>
    <dbReference type="NCBI Taxonomy" id="3031130"/>
    <lineage>
        <taxon>Bacteria</taxon>
        <taxon>Pseudomonadati</taxon>
        <taxon>Pseudomonadota</taxon>
        <taxon>Alphaproteobacteria</taxon>
        <taxon>Sphingomonadales</taxon>
        <taxon>Sphingomonadaceae</taxon>
        <taxon>Novosphingobium</taxon>
    </lineage>
</organism>
<dbReference type="Pfam" id="PF01298">
    <property type="entry name" value="TbpB_B_D"/>
    <property type="match status" value="1"/>
</dbReference>